<dbReference type="InterPro" id="IPR000873">
    <property type="entry name" value="AMP-dep_synth/lig_dom"/>
</dbReference>
<evidence type="ECO:0000256" key="1">
    <source>
        <dbReference type="ARBA" id="ARBA00006432"/>
    </source>
</evidence>
<proteinExistence type="inferred from homology"/>
<organism evidence="4 5">
    <name type="scientific">Vreelandella olivaria</name>
    <dbReference type="NCBI Taxonomy" id="390919"/>
    <lineage>
        <taxon>Bacteria</taxon>
        <taxon>Pseudomonadati</taxon>
        <taxon>Pseudomonadota</taxon>
        <taxon>Gammaproteobacteria</taxon>
        <taxon>Oceanospirillales</taxon>
        <taxon>Halomonadaceae</taxon>
        <taxon>Vreelandella</taxon>
    </lineage>
</organism>
<gene>
    <name evidence="4" type="ORF">HORIV_60490</name>
</gene>
<evidence type="ECO:0000256" key="2">
    <source>
        <dbReference type="SAM" id="Phobius"/>
    </source>
</evidence>
<dbReference type="SUPFAM" id="SSF56801">
    <property type="entry name" value="Acetyl-CoA synthetase-like"/>
    <property type="match status" value="1"/>
</dbReference>
<dbReference type="Gene3D" id="3.40.50.12780">
    <property type="entry name" value="N-terminal domain of ligase-like"/>
    <property type="match status" value="1"/>
</dbReference>
<accession>A0ABM7GSI7</accession>
<dbReference type="PANTHER" id="PTHR43201">
    <property type="entry name" value="ACYL-COA SYNTHETASE"/>
    <property type="match status" value="1"/>
</dbReference>
<keyword evidence="2" id="KW-1133">Transmembrane helix</keyword>
<sequence>MIHALPIFHTHGLFVACNVTLMAGASMLFLPKFDADVIFEELPRGSVMMGVPTFYTRLVQDERLTPEATANMRLFVSGSAPLTAETHEAFEAKTGHAILERYGMTETNMNLSNPYEGGTAGGHRRYAVTRRGDAYYRPRNWR</sequence>
<evidence type="ECO:0000313" key="5">
    <source>
        <dbReference type="Proteomes" id="UP000289555"/>
    </source>
</evidence>
<comment type="similarity">
    <text evidence="1">Belongs to the ATP-dependent AMP-binding enzyme family.</text>
</comment>
<name>A0ABM7GSI7_9GAMM</name>
<dbReference type="InterPro" id="IPR042099">
    <property type="entry name" value="ANL_N_sf"/>
</dbReference>
<evidence type="ECO:0000259" key="3">
    <source>
        <dbReference type="Pfam" id="PF00501"/>
    </source>
</evidence>
<feature type="domain" description="AMP-dependent synthetase/ligase" evidence="3">
    <location>
        <begin position="1"/>
        <end position="113"/>
    </location>
</feature>
<keyword evidence="2" id="KW-0812">Transmembrane</keyword>
<dbReference type="Proteomes" id="UP000289555">
    <property type="component" value="Chromosome"/>
</dbReference>
<evidence type="ECO:0000313" key="4">
    <source>
        <dbReference type="EMBL" id="BBI53628.1"/>
    </source>
</evidence>
<dbReference type="PANTHER" id="PTHR43201:SF8">
    <property type="entry name" value="ACYL-COA SYNTHETASE FAMILY MEMBER 3"/>
    <property type="match status" value="1"/>
</dbReference>
<dbReference type="EMBL" id="AP019416">
    <property type="protein sequence ID" value="BBI53628.1"/>
    <property type="molecule type" value="Genomic_DNA"/>
</dbReference>
<protein>
    <recommendedName>
        <fullName evidence="3">AMP-dependent synthetase/ligase domain-containing protein</fullName>
    </recommendedName>
</protein>
<reference evidence="5" key="1">
    <citation type="journal article" date="2019" name="Microbiol. Resour. Announc.">
        <title>Complete Genome Sequence of Halomonas olivaria, a Moderately Halophilic Bacterium Isolated from Olive Processing Effluents, Obtained by Nanopore Sequencing.</title>
        <authorList>
            <person name="Nagata S."/>
            <person name="Ii K.M."/>
            <person name="Tsukimi T."/>
            <person name="Miura M.C."/>
            <person name="Galipon J."/>
            <person name="Arakawa K."/>
        </authorList>
    </citation>
    <scope>NUCLEOTIDE SEQUENCE [LARGE SCALE GENOMIC DNA]</scope>
    <source>
        <strain evidence="5">TYRC17</strain>
    </source>
</reference>
<dbReference type="Pfam" id="PF00501">
    <property type="entry name" value="AMP-binding"/>
    <property type="match status" value="1"/>
</dbReference>
<feature type="transmembrane region" description="Helical" evidence="2">
    <location>
        <begin position="12"/>
        <end position="30"/>
    </location>
</feature>
<keyword evidence="5" id="KW-1185">Reference proteome</keyword>
<keyword evidence="2" id="KW-0472">Membrane</keyword>